<reference evidence="1" key="1">
    <citation type="journal article" date="2005" name="Environ. Microbiol.">
        <title>Genetic and functional properties of uncultivated thermophilic crenarchaeotes from a subsurface gold mine as revealed by analysis of genome fragments.</title>
        <authorList>
            <person name="Nunoura T."/>
            <person name="Hirayama H."/>
            <person name="Takami H."/>
            <person name="Oida H."/>
            <person name="Nishi S."/>
            <person name="Shimamura S."/>
            <person name="Suzuki Y."/>
            <person name="Inagaki F."/>
            <person name="Takai K."/>
            <person name="Nealson K.H."/>
            <person name="Horikoshi K."/>
        </authorList>
    </citation>
    <scope>NUCLEOTIDE SEQUENCE</scope>
</reference>
<dbReference type="EMBL" id="AP011698">
    <property type="protein sequence ID" value="BAL54731.1"/>
    <property type="molecule type" value="Genomic_DNA"/>
</dbReference>
<gene>
    <name evidence="1" type="ORF">HGMM_F18H05C23</name>
</gene>
<accession>H5SEZ5</accession>
<reference evidence="1" key="2">
    <citation type="journal article" date="2012" name="PLoS ONE">
        <title>A Deeply Branching Thermophilic Bacterium with an Ancient Acetyl-CoA Pathway Dominates a Subsurface Ecosystem.</title>
        <authorList>
            <person name="Takami H."/>
            <person name="Noguchi H."/>
            <person name="Takaki Y."/>
            <person name="Uchiyama I."/>
            <person name="Toyoda A."/>
            <person name="Nishi S."/>
            <person name="Chee G.-J."/>
            <person name="Arai W."/>
            <person name="Nunoura T."/>
            <person name="Itoh T."/>
            <person name="Hattori M."/>
            <person name="Takai K."/>
        </authorList>
    </citation>
    <scope>NUCLEOTIDE SEQUENCE</scope>
</reference>
<sequence>MSHLDEHRFRAVVQRLQPRQCPFAQALDEGCGHCPYSDYALLAERQIRLCRHEAHHELCFRFLKAVRVSAVLVLKLPPPSKKLTHRQALRLQCGALAALRQWLESKASVDTPVAEQVALFFRHSAERPHPFLDLIPYLVTFGERPISL</sequence>
<evidence type="ECO:0000313" key="1">
    <source>
        <dbReference type="EMBL" id="BAL54731.1"/>
    </source>
</evidence>
<proteinExistence type="predicted"/>
<name>H5SEZ5_9PROT</name>
<organism evidence="1">
    <name type="scientific">uncultured beta proteobacterium</name>
    <dbReference type="NCBI Taxonomy" id="86027"/>
    <lineage>
        <taxon>Bacteria</taxon>
        <taxon>Pseudomonadati</taxon>
        <taxon>Pseudomonadota</taxon>
        <taxon>Betaproteobacteria</taxon>
        <taxon>environmental samples</taxon>
    </lineage>
</organism>
<protein>
    <submittedName>
        <fullName evidence="1">Uncharacterized protein</fullName>
    </submittedName>
</protein>
<dbReference type="AlphaFoldDB" id="H5SEZ5"/>